<sequence length="96" mass="10364">MAAATVNYPTGRVQTRGAEKQSEGRVARGIEHYAAQAPSDWFLWAAGASVVGALTLRCLRRKEGAQFVSQWVAPFMLLGGYNKIVKVAGSDRVHSS</sequence>
<dbReference type="RefSeq" id="WP_320685209.1">
    <property type="nucleotide sequence ID" value="NZ_JAXBLV010000024.1"/>
</dbReference>
<feature type="region of interest" description="Disordered" evidence="1">
    <location>
        <begin position="1"/>
        <end position="23"/>
    </location>
</feature>
<evidence type="ECO:0000256" key="1">
    <source>
        <dbReference type="SAM" id="MobiDB-lite"/>
    </source>
</evidence>
<protein>
    <submittedName>
        <fullName evidence="2">Uncharacterized protein</fullName>
    </submittedName>
</protein>
<gene>
    <name evidence="2" type="ORF">R5W23_004955</name>
</gene>
<proteinExistence type="predicted"/>
<keyword evidence="3" id="KW-1185">Reference proteome</keyword>
<comment type="caution">
    <text evidence="2">The sequence shown here is derived from an EMBL/GenBank/DDBJ whole genome shotgun (WGS) entry which is preliminary data.</text>
</comment>
<organism evidence="2 3">
    <name type="scientific">Gemmata algarum</name>
    <dbReference type="NCBI Taxonomy" id="2975278"/>
    <lineage>
        <taxon>Bacteria</taxon>
        <taxon>Pseudomonadati</taxon>
        <taxon>Planctomycetota</taxon>
        <taxon>Planctomycetia</taxon>
        <taxon>Gemmatales</taxon>
        <taxon>Gemmataceae</taxon>
        <taxon>Gemmata</taxon>
    </lineage>
</organism>
<evidence type="ECO:0000313" key="3">
    <source>
        <dbReference type="Proteomes" id="UP001272242"/>
    </source>
</evidence>
<dbReference type="EMBL" id="JAXBLV010000024">
    <property type="protein sequence ID" value="MDY3558260.1"/>
    <property type="molecule type" value="Genomic_DNA"/>
</dbReference>
<reference evidence="3" key="1">
    <citation type="journal article" date="2023" name="Mar. Drugs">
        <title>Gemmata algarum, a Novel Planctomycete Isolated from an Algal Mat, Displays Antimicrobial Activity.</title>
        <authorList>
            <person name="Kumar G."/>
            <person name="Kallscheuer N."/>
            <person name="Kashif M."/>
            <person name="Ahamad S."/>
            <person name="Jagadeeshwari U."/>
            <person name="Pannikurungottu S."/>
            <person name="Haufschild T."/>
            <person name="Kabuu M."/>
            <person name="Sasikala C."/>
            <person name="Jogler C."/>
            <person name="Ramana C."/>
        </authorList>
    </citation>
    <scope>NUCLEOTIDE SEQUENCE [LARGE SCALE GENOMIC DNA]</scope>
    <source>
        <strain evidence="3">JC673</strain>
    </source>
</reference>
<evidence type="ECO:0000313" key="2">
    <source>
        <dbReference type="EMBL" id="MDY3558260.1"/>
    </source>
</evidence>
<dbReference type="Proteomes" id="UP001272242">
    <property type="component" value="Unassembled WGS sequence"/>
</dbReference>
<name>A0ABU5ESX2_9BACT</name>
<accession>A0ABU5ESX2</accession>